<keyword evidence="5" id="KW-0411">Iron-sulfur</keyword>
<dbReference type="PANTHER" id="PTHR43498">
    <property type="entry name" value="FERREDOXIN:COB-COM HETERODISULFIDE REDUCTASE SUBUNIT A"/>
    <property type="match status" value="1"/>
</dbReference>
<name>A0A3P1CHT4_9BACT</name>
<evidence type="ECO:0000256" key="2">
    <source>
        <dbReference type="ARBA" id="ARBA00022723"/>
    </source>
</evidence>
<comment type="caution">
    <text evidence="6">The sequence shown here is derived from an EMBL/GenBank/DDBJ whole genome shotgun (WGS) entry which is preliminary data.</text>
</comment>
<dbReference type="InterPro" id="IPR039650">
    <property type="entry name" value="HdrA-like"/>
</dbReference>
<dbReference type="Pfam" id="PF12831">
    <property type="entry name" value="FAD_oxidored"/>
    <property type="match status" value="1"/>
</dbReference>
<keyword evidence="2" id="KW-0479">Metal-binding</keyword>
<dbReference type="OrthoDB" id="9777740at2"/>
<keyword evidence="7" id="KW-1185">Reference proteome</keyword>
<keyword evidence="4" id="KW-0408">Iron</keyword>
<dbReference type="SUPFAM" id="SSF51905">
    <property type="entry name" value="FAD/NAD(P)-binding domain"/>
    <property type="match status" value="1"/>
</dbReference>
<evidence type="ECO:0000313" key="7">
    <source>
        <dbReference type="Proteomes" id="UP000274271"/>
    </source>
</evidence>
<dbReference type="EMBL" id="RQJP01000004">
    <property type="protein sequence ID" value="RRB12758.1"/>
    <property type="molecule type" value="Genomic_DNA"/>
</dbReference>
<keyword evidence="1" id="KW-0004">4Fe-4S</keyword>
<evidence type="ECO:0000256" key="3">
    <source>
        <dbReference type="ARBA" id="ARBA00023002"/>
    </source>
</evidence>
<gene>
    <name evidence="6" type="ORF">EHT87_21510</name>
</gene>
<proteinExistence type="predicted"/>
<dbReference type="GO" id="GO:0051539">
    <property type="term" value="F:4 iron, 4 sulfur cluster binding"/>
    <property type="evidence" value="ECO:0007669"/>
    <property type="project" value="UniProtKB-KW"/>
</dbReference>
<dbReference type="InterPro" id="IPR036188">
    <property type="entry name" value="FAD/NAD-bd_sf"/>
</dbReference>
<reference evidence="6 7" key="1">
    <citation type="submission" date="2018-11" db="EMBL/GenBank/DDBJ databases">
        <authorList>
            <person name="Zhou Z."/>
            <person name="Wang G."/>
        </authorList>
    </citation>
    <scope>NUCLEOTIDE SEQUENCE [LARGE SCALE GENOMIC DNA]</scope>
    <source>
        <strain evidence="6 7">KCTC42998</strain>
    </source>
</reference>
<dbReference type="GO" id="GO:0046872">
    <property type="term" value="F:metal ion binding"/>
    <property type="evidence" value="ECO:0007669"/>
    <property type="project" value="UniProtKB-KW"/>
</dbReference>
<dbReference type="Proteomes" id="UP000274271">
    <property type="component" value="Unassembled WGS sequence"/>
</dbReference>
<evidence type="ECO:0000256" key="4">
    <source>
        <dbReference type="ARBA" id="ARBA00023004"/>
    </source>
</evidence>
<protein>
    <submittedName>
        <fullName evidence="6">FAD-dependent oxidoreductase</fullName>
    </submittedName>
</protein>
<evidence type="ECO:0000256" key="5">
    <source>
        <dbReference type="ARBA" id="ARBA00023014"/>
    </source>
</evidence>
<keyword evidence="3" id="KW-0560">Oxidoreductase</keyword>
<sequence>MKNQLIFKALYFFCLVSAPFLSPCQTTAPYDVVVYGGTPSGVIAAVAAAREGAKVLLIEQTKHVGGLSTSGIGTAETEHMIEETFSGLALEFYQRLGRYYLKTLPNPEKYPSPFRPTSKVYGENRPVAFFESKQAEKTYLDMLKEAKVEVWYERFVTDVTKKGPAIQSIKLDDGRTVAGKAFIDASYEGDLMARSGVSYTYGRESKDQYGESLAGVRFIDEPIDASPYDDNGTLLPGFVERSTLTEGQADKRVINYNFRLNFTKKPDRTPFTKPANYRPERYILLTRLLKNKPDTKLEDIIDLYKWRSWNGTFETNNKQKSVISLGHFGGNVDYPDGDYSKRKAIYQDHKDWTMGLMYYLANDPTVPEKLRAETNEYGLAADEFTDNGNFPYYLYVREARRMVGAFVHTQKDILVDRTKPDVICLGSHWIDSHHVQRVAISKTQFVNEGRIWEPIAKPYQISYRIMTPKEEQCTNLLVPVCASASHVGFCSIRLECTWMQLGESAGVAAVMAGKQQIPVQKINVKALQDALVKKGMIIDLNHQVWDGMRDIPKSTQLLSK</sequence>
<evidence type="ECO:0000256" key="1">
    <source>
        <dbReference type="ARBA" id="ARBA00022485"/>
    </source>
</evidence>
<accession>A0A3P1CHT4</accession>
<evidence type="ECO:0000313" key="6">
    <source>
        <dbReference type="EMBL" id="RRB12758.1"/>
    </source>
</evidence>
<dbReference type="AlphaFoldDB" id="A0A3P1CHT4"/>
<dbReference type="Gene3D" id="3.50.50.60">
    <property type="entry name" value="FAD/NAD(P)-binding domain"/>
    <property type="match status" value="1"/>
</dbReference>
<dbReference type="PANTHER" id="PTHR43498:SF1">
    <property type="entry name" value="COB--COM HETERODISULFIDE REDUCTASE IRON-SULFUR SUBUNIT A"/>
    <property type="match status" value="1"/>
</dbReference>
<dbReference type="GO" id="GO:0016491">
    <property type="term" value="F:oxidoreductase activity"/>
    <property type="evidence" value="ECO:0007669"/>
    <property type="project" value="UniProtKB-KW"/>
</dbReference>
<organism evidence="6 7">
    <name type="scientific">Larkinella knui</name>
    <dbReference type="NCBI Taxonomy" id="2025310"/>
    <lineage>
        <taxon>Bacteria</taxon>
        <taxon>Pseudomonadati</taxon>
        <taxon>Bacteroidota</taxon>
        <taxon>Cytophagia</taxon>
        <taxon>Cytophagales</taxon>
        <taxon>Spirosomataceae</taxon>
        <taxon>Larkinella</taxon>
    </lineage>
</organism>